<reference evidence="4" key="1">
    <citation type="submission" date="2015-06" db="UniProtKB">
        <authorList>
            <consortium name="EnsemblPlants"/>
        </authorList>
    </citation>
    <scope>IDENTIFICATION</scope>
</reference>
<keyword evidence="3" id="KW-1133">Transmembrane helix</keyword>
<protein>
    <recommendedName>
        <fullName evidence="5">Glycogenin-1</fullName>
    </recommendedName>
</protein>
<feature type="transmembrane region" description="Helical" evidence="3">
    <location>
        <begin position="464"/>
        <end position="486"/>
    </location>
</feature>
<keyword evidence="1" id="KW-0464">Manganese</keyword>
<dbReference type="EnsemblPlants" id="EMT33175">
    <property type="protein sequence ID" value="EMT33175"/>
    <property type="gene ID" value="F775_16539"/>
</dbReference>
<accession>M8C767</accession>
<dbReference type="PANTHER" id="PTHR11183">
    <property type="entry name" value="GLYCOGENIN SUBFAMILY MEMBER"/>
    <property type="match status" value="1"/>
</dbReference>
<dbReference type="InterPro" id="IPR029044">
    <property type="entry name" value="Nucleotide-diphossugar_trans"/>
</dbReference>
<feature type="compositionally biased region" description="Polar residues" evidence="2">
    <location>
        <begin position="534"/>
        <end position="548"/>
    </location>
</feature>
<evidence type="ECO:0000256" key="2">
    <source>
        <dbReference type="SAM" id="MobiDB-lite"/>
    </source>
</evidence>
<dbReference type="Gene3D" id="3.90.550.10">
    <property type="entry name" value="Spore Coat Polysaccharide Biosynthesis Protein SpsA, Chain A"/>
    <property type="match status" value="1"/>
</dbReference>
<sequence>MGTRRDLVVLVSDGVSDYSRKLLEGIDRETRGADGFIVKHIILLANPNQVRPTRFWGVYTKLKIFNMTTYRKDTVVVKSIEDLFNCGKFCANLKHSERMNSGVMVVEPSETLFKDMMSKVDSLPSYTGDLSNSLLYIPPTENDPAPSVLWDMISAYSGNLFSLNHVIVGAFSKFRGAVGDQGFLNSYYAEFANSRVFDPNKPLTPEPETQRLSTLYNADVGLYMLANKWMVDEKELRVIHYTLGPLKPWDWWTAWLVKPVAVWQDVRQNLEESLPGTGGGKNPHDQLVVKILFILPFCMLLCGYYGSCFQTNKELLSMRTLCAFARQARYKYKSEEALPSYSTVGVASSSFGISNQKLSTGAHLKLPSYFGAIAVVVCFICALISLAFAFLVIPRQVMPWTGLLLMFEWTFVTFFLLFGGYLRFVYKWGSFSANHAGYGSLDSSENHTGTGHQGNTSDCDTASAFYWMGMATISTIAPLSPTVLGITAIFAKLGLMVAGGVVLASFMTYASEHLAVSAFVKGQRALAASKGNGKATQNTRSTGNNTKGKPNKGSEVGIFPSTRSYRFCGKCGPVEHLYQERDRVSMIQASLNREISLWLVEVEAVVEAMAMGEVVENMEGDGVVKLDGVMAGRGDIQTLHMMRRTQKWIQMGQNLIERGRGRCYRGRKREMEAHGVYAEAQLGIQGKNTEKSMNLHALFNIPWMVLGTSTKFD</sequence>
<dbReference type="SUPFAM" id="SSF53448">
    <property type="entry name" value="Nucleotide-diphospho-sugar transferases"/>
    <property type="match status" value="1"/>
</dbReference>
<feature type="transmembrane region" description="Helical" evidence="3">
    <location>
        <begin position="287"/>
        <end position="306"/>
    </location>
</feature>
<dbReference type="InterPro" id="IPR050587">
    <property type="entry name" value="GNT1/Glycosyltrans_8"/>
</dbReference>
<name>M8C767_AEGTA</name>
<feature type="transmembrane region" description="Helical" evidence="3">
    <location>
        <begin position="369"/>
        <end position="393"/>
    </location>
</feature>
<dbReference type="AlphaFoldDB" id="M8C767"/>
<proteinExistence type="predicted"/>
<keyword evidence="3" id="KW-0812">Transmembrane</keyword>
<feature type="region of interest" description="Disordered" evidence="2">
    <location>
        <begin position="530"/>
        <end position="555"/>
    </location>
</feature>
<organism evidence="4">
    <name type="scientific">Aegilops tauschii</name>
    <name type="common">Tausch's goatgrass</name>
    <name type="synonym">Aegilops squarrosa</name>
    <dbReference type="NCBI Taxonomy" id="37682"/>
    <lineage>
        <taxon>Eukaryota</taxon>
        <taxon>Viridiplantae</taxon>
        <taxon>Streptophyta</taxon>
        <taxon>Embryophyta</taxon>
        <taxon>Tracheophyta</taxon>
        <taxon>Spermatophyta</taxon>
        <taxon>Magnoliopsida</taxon>
        <taxon>Liliopsida</taxon>
        <taxon>Poales</taxon>
        <taxon>Poaceae</taxon>
        <taxon>BOP clade</taxon>
        <taxon>Pooideae</taxon>
        <taxon>Triticodae</taxon>
        <taxon>Triticeae</taxon>
        <taxon>Triticinae</taxon>
        <taxon>Aegilops</taxon>
    </lineage>
</organism>
<evidence type="ECO:0000256" key="3">
    <source>
        <dbReference type="SAM" id="Phobius"/>
    </source>
</evidence>
<feature type="transmembrane region" description="Helical" evidence="3">
    <location>
        <begin position="400"/>
        <end position="422"/>
    </location>
</feature>
<evidence type="ECO:0000256" key="1">
    <source>
        <dbReference type="ARBA" id="ARBA00023211"/>
    </source>
</evidence>
<feature type="transmembrane region" description="Helical" evidence="3">
    <location>
        <begin position="493"/>
        <end position="511"/>
    </location>
</feature>
<evidence type="ECO:0000313" key="4">
    <source>
        <dbReference type="EnsemblPlants" id="EMT33175"/>
    </source>
</evidence>
<keyword evidence="3" id="KW-0472">Membrane</keyword>
<evidence type="ECO:0008006" key="5">
    <source>
        <dbReference type="Google" id="ProtNLM"/>
    </source>
</evidence>